<evidence type="ECO:0000313" key="4">
    <source>
        <dbReference type="Proteomes" id="UP000001968"/>
    </source>
</evidence>
<dbReference type="STRING" id="335541.Swol_1746"/>
<proteinExistence type="predicted"/>
<dbReference type="InterPro" id="IPR053941">
    <property type="entry name" value="Csm6_HEPN"/>
</dbReference>
<evidence type="ECO:0000259" key="2">
    <source>
        <dbReference type="Pfam" id="PF22208"/>
    </source>
</evidence>
<dbReference type="InterPro" id="IPR013489">
    <property type="entry name" value="CRISPR-assoc_prot_Csm6"/>
</dbReference>
<reference evidence="4" key="1">
    <citation type="journal article" date="2010" name="Environ. Microbiol.">
        <title>The genome of Syntrophomonas wolfei: new insights into syntrophic metabolism and biohydrogen production.</title>
        <authorList>
            <person name="Sieber J.R."/>
            <person name="Sims D.R."/>
            <person name="Han C."/>
            <person name="Kim E."/>
            <person name="Lykidis A."/>
            <person name="Lapidus A.L."/>
            <person name="McDonnald E."/>
            <person name="Rohlin L."/>
            <person name="Culley D.E."/>
            <person name="Gunsalus R."/>
            <person name="McInerney M.J."/>
        </authorList>
    </citation>
    <scope>NUCLEOTIDE SEQUENCE [LARGE SCALE GENOMIC DNA]</scope>
    <source>
        <strain evidence="4">DSM 2245B / Goettingen</strain>
    </source>
</reference>
<dbReference type="Pfam" id="PF22208">
    <property type="entry name" value="Cas_Csm6_CARF"/>
    <property type="match status" value="1"/>
</dbReference>
<dbReference type="InterPro" id="IPR053955">
    <property type="entry name" value="Csm6_CARF"/>
</dbReference>
<dbReference type="HOGENOM" id="CLU_047385_3_0_9"/>
<evidence type="ECO:0008006" key="5">
    <source>
        <dbReference type="Google" id="ProtNLM"/>
    </source>
</evidence>
<dbReference type="Proteomes" id="UP000001968">
    <property type="component" value="Chromosome"/>
</dbReference>
<dbReference type="EMBL" id="CP000448">
    <property type="protein sequence ID" value="ABI69044.1"/>
    <property type="molecule type" value="Genomic_DNA"/>
</dbReference>
<dbReference type="eggNOG" id="ENOG502Z9RR">
    <property type="taxonomic scope" value="Bacteria"/>
</dbReference>
<dbReference type="Pfam" id="PF22206">
    <property type="entry name" value="Cas_Csm6_6H"/>
    <property type="match status" value="1"/>
</dbReference>
<gene>
    <name evidence="3" type="ordered locus">Swol_1746</name>
</gene>
<accession>Q0AW60</accession>
<feature type="domain" description="Csm6 HEPN" evidence="1">
    <location>
        <begin position="210"/>
        <end position="408"/>
    </location>
</feature>
<organism evidence="3 4">
    <name type="scientific">Syntrophomonas wolfei subsp. wolfei (strain DSM 2245B / Goettingen)</name>
    <dbReference type="NCBI Taxonomy" id="335541"/>
    <lineage>
        <taxon>Bacteria</taxon>
        <taxon>Bacillati</taxon>
        <taxon>Bacillota</taxon>
        <taxon>Clostridia</taxon>
        <taxon>Eubacteriales</taxon>
        <taxon>Syntrophomonadaceae</taxon>
        <taxon>Syntrophomonas</taxon>
    </lineage>
</organism>
<name>Q0AW60_SYNWW</name>
<feature type="domain" description="Csm6 CARF" evidence="2">
    <location>
        <begin position="29"/>
        <end position="136"/>
    </location>
</feature>
<dbReference type="AlphaFoldDB" id="Q0AW60"/>
<sequence>MTKRVCELADQNDRYRVHAMELCKKESYDCEIIELRYEEIDNPQQFDIFYPVFEKELIDIHNANPGCEILINLSSGTPQMKSACHLLALTTPFPVIPIQVTTPNESENYGSANYDLETSWKNNLDNDPELGTNNRTQLVESDNLRYLFLREAAISNINAFNYSSALAILASVAEFVPEDVIHLLMAAQHRKNMDLREAKKRSRLANYDLFPVKSGDAQELFEYLLLLDLQQNSGQLMDFVRGISPALSRLFECFLREKCQRQVKLDYCVNKRHEPDHYWLKRDKLAEKDPSLLCYYDLRFPNGFRDSDLSCSTLLPMIEFDCRPGGRFPNEKVLLKAQYMRSVEEKIRNPAAHNIVAVKEKQFMQLVGISSASLVKDMQWMFKITYPQYFNTLENVWNSYNRMNEYIISRLKA</sequence>
<keyword evidence="4" id="KW-1185">Reference proteome</keyword>
<evidence type="ECO:0000313" key="3">
    <source>
        <dbReference type="EMBL" id="ABI69044.1"/>
    </source>
</evidence>
<dbReference type="NCBIfam" id="TIGR02672">
    <property type="entry name" value="cas_csm6"/>
    <property type="match status" value="1"/>
</dbReference>
<protein>
    <recommendedName>
        <fullName evidence="5">CRISPR-associated protein Csm6</fullName>
    </recommendedName>
</protein>
<dbReference type="KEGG" id="swo:Swol_1746"/>
<dbReference type="CDD" id="cd09746">
    <property type="entry name" value="Csm6_III-A"/>
    <property type="match status" value="1"/>
</dbReference>
<dbReference type="Pfam" id="PF09659">
    <property type="entry name" value="Cas_Csm6_HEPN"/>
    <property type="match status" value="1"/>
</dbReference>
<evidence type="ECO:0000259" key="1">
    <source>
        <dbReference type="Pfam" id="PF09659"/>
    </source>
</evidence>